<keyword evidence="3" id="KW-0050">Antiport</keyword>
<dbReference type="RefSeq" id="WP_064440913.1">
    <property type="nucleotide sequence ID" value="NZ_BDDI01000010.1"/>
</dbReference>
<evidence type="ECO:0000256" key="1">
    <source>
        <dbReference type="ARBA" id="ARBA00004651"/>
    </source>
</evidence>
<keyword evidence="8 9" id="KW-0472">Membrane</keyword>
<dbReference type="InterPro" id="IPR038770">
    <property type="entry name" value="Na+/solute_symporter_sf"/>
</dbReference>
<feature type="transmembrane region" description="Helical" evidence="9">
    <location>
        <begin position="90"/>
        <end position="114"/>
    </location>
</feature>
<evidence type="ECO:0000256" key="8">
    <source>
        <dbReference type="ARBA" id="ARBA00023136"/>
    </source>
</evidence>
<evidence type="ECO:0000259" key="10">
    <source>
        <dbReference type="Pfam" id="PF00999"/>
    </source>
</evidence>
<dbReference type="GO" id="GO:0015297">
    <property type="term" value="F:antiporter activity"/>
    <property type="evidence" value="ECO:0007669"/>
    <property type="project" value="UniProtKB-KW"/>
</dbReference>
<evidence type="ECO:0000313" key="11">
    <source>
        <dbReference type="EMBL" id="MBB3036671.1"/>
    </source>
</evidence>
<feature type="transmembrane region" description="Helical" evidence="9">
    <location>
        <begin position="293"/>
        <end position="311"/>
    </location>
</feature>
<dbReference type="Gene3D" id="1.20.1530.20">
    <property type="match status" value="1"/>
</dbReference>
<dbReference type="GO" id="GO:1902600">
    <property type="term" value="P:proton transmembrane transport"/>
    <property type="evidence" value="ECO:0007669"/>
    <property type="project" value="InterPro"/>
</dbReference>
<feature type="transmembrane region" description="Helical" evidence="9">
    <location>
        <begin position="266"/>
        <end position="287"/>
    </location>
</feature>
<feature type="transmembrane region" description="Helical" evidence="9">
    <location>
        <begin position="188"/>
        <end position="210"/>
    </location>
</feature>
<keyword evidence="12" id="KW-1185">Reference proteome</keyword>
<name>A0A839RL07_9ACTN</name>
<dbReference type="Proteomes" id="UP000567922">
    <property type="component" value="Unassembled WGS sequence"/>
</dbReference>
<dbReference type="OrthoDB" id="9810759at2"/>
<dbReference type="EMBL" id="JACHWS010000001">
    <property type="protein sequence ID" value="MBB3036671.1"/>
    <property type="molecule type" value="Genomic_DNA"/>
</dbReference>
<feature type="transmembrane region" description="Helical" evidence="9">
    <location>
        <begin position="58"/>
        <end position="78"/>
    </location>
</feature>
<dbReference type="AlphaFoldDB" id="A0A839RL07"/>
<evidence type="ECO:0000256" key="2">
    <source>
        <dbReference type="ARBA" id="ARBA00022448"/>
    </source>
</evidence>
<sequence>MTTDQLNIALLGAMLILLIGAIAVTFATRIGLPALLAFLGLGLIIGEDGLGIEFDDKNLAQVLGFLALAVILAEGGLSTRWSEIRPALPFALLLSTVGVGVSVAVVAVVIRFALGVDWQIAVLIGAIVSSTDAAAVFSILRRLPLQARVRSALEAESGLNDPPVVILVVIVVSGTWADTGLVGSAAMFGYQLIVGALIALVVATLGGWLLRRIAVPEPGLYPAAMFGLPLLAFGAAGAIGASGFLAAYVAGLLLCNAQLPHRRHTLNFAHGVAWIAQITLFVMLGLLATPHDLPAAVAPALIIGGALLLLARPASVLVTSAAMIRVRSPEADDQTSSSKTRRLQWQLPLREQAFLSWAGLRGAVPIVLATIPQGQGISDTENLFDIVLVLVVIFTLIQGPTLPAAARKLGVTAEPGRKT</sequence>
<evidence type="ECO:0000256" key="6">
    <source>
        <dbReference type="ARBA" id="ARBA00022989"/>
    </source>
</evidence>
<keyword evidence="6 9" id="KW-1133">Transmembrane helix</keyword>
<evidence type="ECO:0000256" key="3">
    <source>
        <dbReference type="ARBA" id="ARBA00022449"/>
    </source>
</evidence>
<accession>A0A839RL07</accession>
<gene>
    <name evidence="11" type="ORF">FHU29_001105</name>
</gene>
<evidence type="ECO:0000256" key="4">
    <source>
        <dbReference type="ARBA" id="ARBA00022475"/>
    </source>
</evidence>
<dbReference type="NCBIfam" id="NF003716">
    <property type="entry name" value="PRK05326.1-3"/>
    <property type="match status" value="1"/>
</dbReference>
<feature type="domain" description="Cation/H+ exchanger transmembrane" evidence="10">
    <location>
        <begin position="16"/>
        <end position="406"/>
    </location>
</feature>
<dbReference type="PANTHER" id="PTHR32507:SF7">
    <property type="entry name" value="K(+)_H(+) ANTIPORTER NHAP2"/>
    <property type="match status" value="1"/>
</dbReference>
<dbReference type="PANTHER" id="PTHR32507">
    <property type="entry name" value="NA(+)/H(+) ANTIPORTER 1"/>
    <property type="match status" value="1"/>
</dbReference>
<proteinExistence type="predicted"/>
<protein>
    <submittedName>
        <fullName evidence="11">Cell volume regulation protein A</fullName>
    </submittedName>
</protein>
<keyword evidence="5 9" id="KW-0812">Transmembrane</keyword>
<dbReference type="GO" id="GO:0005886">
    <property type="term" value="C:plasma membrane"/>
    <property type="evidence" value="ECO:0007669"/>
    <property type="project" value="UniProtKB-SubCell"/>
</dbReference>
<comment type="caution">
    <text evidence="11">The sequence shown here is derived from an EMBL/GenBank/DDBJ whole genome shotgun (WGS) entry which is preliminary data.</text>
</comment>
<evidence type="ECO:0000313" key="12">
    <source>
        <dbReference type="Proteomes" id="UP000567922"/>
    </source>
</evidence>
<feature type="transmembrane region" description="Helical" evidence="9">
    <location>
        <begin position="6"/>
        <end position="27"/>
    </location>
</feature>
<reference evidence="11 12" key="1">
    <citation type="submission" date="2020-08" db="EMBL/GenBank/DDBJ databases">
        <title>Sequencing the genomes of 1000 actinobacteria strains.</title>
        <authorList>
            <person name="Klenk H.-P."/>
        </authorList>
    </citation>
    <scope>NUCLEOTIDE SEQUENCE [LARGE SCALE GENOMIC DNA]</scope>
    <source>
        <strain evidence="11 12">DSM 45258</strain>
    </source>
</reference>
<keyword evidence="4" id="KW-1003">Cell membrane</keyword>
<feature type="transmembrane region" description="Helical" evidence="9">
    <location>
        <begin position="120"/>
        <end position="140"/>
    </location>
</feature>
<dbReference type="Pfam" id="PF00999">
    <property type="entry name" value="Na_H_Exchanger"/>
    <property type="match status" value="1"/>
</dbReference>
<organism evidence="11 12">
    <name type="scientific">Hoyosella altamirensis</name>
    <dbReference type="NCBI Taxonomy" id="616997"/>
    <lineage>
        <taxon>Bacteria</taxon>
        <taxon>Bacillati</taxon>
        <taxon>Actinomycetota</taxon>
        <taxon>Actinomycetes</taxon>
        <taxon>Mycobacteriales</taxon>
        <taxon>Hoyosellaceae</taxon>
        <taxon>Hoyosella</taxon>
    </lineage>
</organism>
<evidence type="ECO:0000256" key="5">
    <source>
        <dbReference type="ARBA" id="ARBA00022692"/>
    </source>
</evidence>
<evidence type="ECO:0000256" key="7">
    <source>
        <dbReference type="ARBA" id="ARBA00023065"/>
    </source>
</evidence>
<keyword evidence="7" id="KW-0406">Ion transport</keyword>
<feature type="transmembrane region" description="Helical" evidence="9">
    <location>
        <begin position="230"/>
        <end position="254"/>
    </location>
</feature>
<keyword evidence="2" id="KW-0813">Transport</keyword>
<feature type="transmembrane region" description="Helical" evidence="9">
    <location>
        <begin position="383"/>
        <end position="402"/>
    </location>
</feature>
<evidence type="ECO:0000256" key="9">
    <source>
        <dbReference type="SAM" id="Phobius"/>
    </source>
</evidence>
<comment type="subcellular location">
    <subcellularLocation>
        <location evidence="1">Cell membrane</location>
        <topology evidence="1">Multi-pass membrane protein</topology>
    </subcellularLocation>
</comment>
<dbReference type="InterPro" id="IPR006153">
    <property type="entry name" value="Cation/H_exchanger_TM"/>
</dbReference>